<organism evidence="2 3">
    <name type="scientific">Ferruginivarius sediminum</name>
    <dbReference type="NCBI Taxonomy" id="2661937"/>
    <lineage>
        <taxon>Bacteria</taxon>
        <taxon>Pseudomonadati</taxon>
        <taxon>Pseudomonadota</taxon>
        <taxon>Alphaproteobacteria</taxon>
        <taxon>Rhodospirillales</taxon>
        <taxon>Rhodospirillaceae</taxon>
        <taxon>Ferruginivarius</taxon>
    </lineage>
</organism>
<proteinExistence type="predicted"/>
<evidence type="ECO:0000313" key="3">
    <source>
        <dbReference type="Proteomes" id="UP000253941"/>
    </source>
</evidence>
<evidence type="ECO:0000259" key="1">
    <source>
        <dbReference type="Pfam" id="PF06568"/>
    </source>
</evidence>
<sequence length="83" mass="9564">MKGETAMSRKALTVNVTIPIPEPRDVGGAIKRIPVAVWHVVLTWQQRAAERAHLAAMDERMRRDMGLSWEDVRREADKPFWRA</sequence>
<name>A0A369T841_9PROT</name>
<dbReference type="Proteomes" id="UP000253941">
    <property type="component" value="Unassembled WGS sequence"/>
</dbReference>
<comment type="caution">
    <text evidence="2">The sequence shown here is derived from an EMBL/GenBank/DDBJ whole genome shotgun (WGS) entry which is preliminary data.</text>
</comment>
<evidence type="ECO:0000313" key="2">
    <source>
        <dbReference type="EMBL" id="RDD61483.1"/>
    </source>
</evidence>
<dbReference type="AlphaFoldDB" id="A0A369T841"/>
<dbReference type="EMBL" id="QPMH01000011">
    <property type="protein sequence ID" value="RDD61483.1"/>
    <property type="molecule type" value="Genomic_DNA"/>
</dbReference>
<accession>A0A369T841</accession>
<dbReference type="InterPro" id="IPR009506">
    <property type="entry name" value="YjiS-like"/>
</dbReference>
<feature type="domain" description="YjiS-like" evidence="1">
    <location>
        <begin position="38"/>
        <end position="73"/>
    </location>
</feature>
<protein>
    <submittedName>
        <fullName evidence="2">DUF1127 domain-containing protein</fullName>
    </submittedName>
</protein>
<keyword evidence="3" id="KW-1185">Reference proteome</keyword>
<dbReference type="Pfam" id="PF06568">
    <property type="entry name" value="YjiS-like"/>
    <property type="match status" value="1"/>
</dbReference>
<gene>
    <name evidence="2" type="ORF">DRB17_12325</name>
</gene>
<reference evidence="2 3" key="1">
    <citation type="submission" date="2018-07" db="EMBL/GenBank/DDBJ databases">
        <title>Venubactetium sediminum gen. nov., sp. nov., isolated from a marine solar saltern.</title>
        <authorList>
            <person name="Wang S."/>
        </authorList>
    </citation>
    <scope>NUCLEOTIDE SEQUENCE [LARGE SCALE GENOMIC DNA]</scope>
    <source>
        <strain evidence="2 3">WD2A32</strain>
    </source>
</reference>